<feature type="transmembrane region" description="Helical" evidence="1">
    <location>
        <begin position="133"/>
        <end position="153"/>
    </location>
</feature>
<reference evidence="2" key="1">
    <citation type="submission" date="2020-05" db="EMBL/GenBank/DDBJ databases">
        <authorList>
            <person name="Chiriac C."/>
            <person name="Salcher M."/>
            <person name="Ghai R."/>
            <person name="Kavagutti S V."/>
        </authorList>
    </citation>
    <scope>NUCLEOTIDE SEQUENCE</scope>
</reference>
<proteinExistence type="predicted"/>
<organism evidence="2">
    <name type="scientific">freshwater metagenome</name>
    <dbReference type="NCBI Taxonomy" id="449393"/>
    <lineage>
        <taxon>unclassified sequences</taxon>
        <taxon>metagenomes</taxon>
        <taxon>ecological metagenomes</taxon>
    </lineage>
</organism>
<accession>A0A6J6QQZ1</accession>
<name>A0A6J6QQZ1_9ZZZZ</name>
<dbReference type="EMBL" id="CAEZYG010000080">
    <property type="protein sequence ID" value="CAB4712033.1"/>
    <property type="molecule type" value="Genomic_DNA"/>
</dbReference>
<keyword evidence="1" id="KW-1133">Transmembrane helix</keyword>
<keyword evidence="1" id="KW-0812">Transmembrane</keyword>
<dbReference type="AlphaFoldDB" id="A0A6J6QQZ1"/>
<evidence type="ECO:0000313" key="2">
    <source>
        <dbReference type="EMBL" id="CAB4712033.1"/>
    </source>
</evidence>
<keyword evidence="1" id="KW-0472">Membrane</keyword>
<protein>
    <submittedName>
        <fullName evidence="2">Unannotated protein</fullName>
    </submittedName>
</protein>
<gene>
    <name evidence="2" type="ORF">UFOPK2657_00562</name>
</gene>
<evidence type="ECO:0000256" key="1">
    <source>
        <dbReference type="SAM" id="Phobius"/>
    </source>
</evidence>
<sequence length="170" mass="18665">MSKLILLIVGAAWLAVLLPPLVRARLNGSPANSVTNFRKQLNSLENAGGRYPQAQLRGMARPLAPSPRMQRQPGPLSNMTGALVRPEGARHHRPAMALTPQALVRQRRQNTVLGLAGTVVVSLFLAATTGGSAFVYLFTASFLALIGYCYVLVQMRIKRDNERYLGQFRR</sequence>